<organism evidence="3 4">
    <name type="scientific">Pseudotamlana carrageenivorans</name>
    <dbReference type="NCBI Taxonomy" id="2069432"/>
    <lineage>
        <taxon>Bacteria</taxon>
        <taxon>Pseudomonadati</taxon>
        <taxon>Bacteroidota</taxon>
        <taxon>Flavobacteriia</taxon>
        <taxon>Flavobacteriales</taxon>
        <taxon>Flavobacteriaceae</taxon>
        <taxon>Pseudotamlana</taxon>
    </lineage>
</organism>
<dbReference type="SUPFAM" id="SSF82771">
    <property type="entry name" value="GIY-YIG endonuclease"/>
    <property type="match status" value="1"/>
</dbReference>
<dbReference type="AlphaFoldDB" id="A0A2I7SIY5"/>
<dbReference type="Pfam" id="PF01541">
    <property type="entry name" value="GIY-YIG"/>
    <property type="match status" value="1"/>
</dbReference>
<proteinExistence type="inferred from homology"/>
<accession>A0A2I7SIY5</accession>
<sequence length="101" mass="12075">MKTYYVYMLQCQDNSFYIGVTSNLTRRITEHNTGKDKGSYTYNKRPVVLKWFAEFTDINIAIQKEKQLKGWSRRKKQALIEEDWDKLVEFSKNYTEYGGVK</sequence>
<dbReference type="CDD" id="cd10456">
    <property type="entry name" value="GIY-YIG_UPF0213"/>
    <property type="match status" value="1"/>
</dbReference>
<dbReference type="RefSeq" id="WP_102995846.1">
    <property type="nucleotide sequence ID" value="NZ_CP025938.1"/>
</dbReference>
<dbReference type="InterPro" id="IPR000305">
    <property type="entry name" value="GIY-YIG_endonuc"/>
</dbReference>
<comment type="similarity">
    <text evidence="1">Belongs to the UPF0213 family.</text>
</comment>
<keyword evidence="4" id="KW-1185">Reference proteome</keyword>
<dbReference type="PANTHER" id="PTHR34477:SF1">
    <property type="entry name" value="UPF0213 PROTEIN YHBQ"/>
    <property type="match status" value="1"/>
</dbReference>
<dbReference type="PANTHER" id="PTHR34477">
    <property type="entry name" value="UPF0213 PROTEIN YHBQ"/>
    <property type="match status" value="1"/>
</dbReference>
<dbReference type="InterPro" id="IPR035901">
    <property type="entry name" value="GIY-YIG_endonuc_sf"/>
</dbReference>
<reference evidence="4" key="1">
    <citation type="submission" date="2018-01" db="EMBL/GenBank/DDBJ databases">
        <title>Complete genome of Tamlana sp. UJ94.</title>
        <authorList>
            <person name="Jung J."/>
            <person name="Chung D."/>
            <person name="Bae S.S."/>
            <person name="Baek K."/>
        </authorList>
    </citation>
    <scope>NUCLEOTIDE SEQUENCE [LARGE SCALE GENOMIC DNA]</scope>
    <source>
        <strain evidence="4">UJ94</strain>
    </source>
</reference>
<dbReference type="Proteomes" id="UP000236592">
    <property type="component" value="Chromosome"/>
</dbReference>
<dbReference type="InterPro" id="IPR050190">
    <property type="entry name" value="UPF0213_domain"/>
</dbReference>
<evidence type="ECO:0000313" key="4">
    <source>
        <dbReference type="Proteomes" id="UP000236592"/>
    </source>
</evidence>
<dbReference type="OrthoDB" id="1495241at2"/>
<gene>
    <name evidence="3" type="ORF">C1A40_10405</name>
</gene>
<dbReference type="EMBL" id="CP025938">
    <property type="protein sequence ID" value="AUS05847.1"/>
    <property type="molecule type" value="Genomic_DNA"/>
</dbReference>
<dbReference type="Gene3D" id="3.40.1440.10">
    <property type="entry name" value="GIY-YIG endonuclease"/>
    <property type="match status" value="1"/>
</dbReference>
<dbReference type="SMART" id="SM00465">
    <property type="entry name" value="GIYc"/>
    <property type="match status" value="1"/>
</dbReference>
<dbReference type="PROSITE" id="PS50164">
    <property type="entry name" value="GIY_YIG"/>
    <property type="match status" value="1"/>
</dbReference>
<dbReference type="KEGG" id="taj:C1A40_10405"/>
<evidence type="ECO:0000259" key="2">
    <source>
        <dbReference type="PROSITE" id="PS50164"/>
    </source>
</evidence>
<evidence type="ECO:0000313" key="3">
    <source>
        <dbReference type="EMBL" id="AUS05847.1"/>
    </source>
</evidence>
<protein>
    <recommendedName>
        <fullName evidence="2">GIY-YIG domain-containing protein</fullName>
    </recommendedName>
</protein>
<feature type="domain" description="GIY-YIG" evidence="2">
    <location>
        <begin position="2"/>
        <end position="78"/>
    </location>
</feature>
<evidence type="ECO:0000256" key="1">
    <source>
        <dbReference type="ARBA" id="ARBA00007435"/>
    </source>
</evidence>
<name>A0A2I7SIY5_9FLAO</name>